<evidence type="ECO:0000256" key="4">
    <source>
        <dbReference type="ARBA" id="ARBA00022989"/>
    </source>
</evidence>
<dbReference type="PANTHER" id="PTHR32322">
    <property type="entry name" value="INNER MEMBRANE TRANSPORTER"/>
    <property type="match status" value="1"/>
</dbReference>
<organism evidence="9 10">
    <name type="scientific">Micromonospora sicca</name>
    <dbReference type="NCBI Taxonomy" id="2202420"/>
    <lineage>
        <taxon>Bacteria</taxon>
        <taxon>Bacillati</taxon>
        <taxon>Actinomycetota</taxon>
        <taxon>Actinomycetes</taxon>
        <taxon>Micromonosporales</taxon>
        <taxon>Micromonosporaceae</taxon>
        <taxon>Micromonospora</taxon>
    </lineage>
</organism>
<proteinExistence type="inferred from homology"/>
<feature type="region of interest" description="Disordered" evidence="6">
    <location>
        <begin position="282"/>
        <end position="361"/>
    </location>
</feature>
<protein>
    <submittedName>
        <fullName evidence="9">EamA family transporter</fullName>
    </submittedName>
</protein>
<evidence type="ECO:0000259" key="8">
    <source>
        <dbReference type="Pfam" id="PF00892"/>
    </source>
</evidence>
<evidence type="ECO:0000256" key="6">
    <source>
        <dbReference type="SAM" id="MobiDB-lite"/>
    </source>
</evidence>
<feature type="compositionally biased region" description="Low complexity" evidence="6">
    <location>
        <begin position="299"/>
        <end position="314"/>
    </location>
</feature>
<evidence type="ECO:0000256" key="7">
    <source>
        <dbReference type="SAM" id="Phobius"/>
    </source>
</evidence>
<dbReference type="SUPFAM" id="SSF103481">
    <property type="entry name" value="Multidrug resistance efflux transporter EmrE"/>
    <property type="match status" value="2"/>
</dbReference>
<dbReference type="AlphaFoldDB" id="A0A317DL34"/>
<accession>A0A317DL34</accession>
<evidence type="ECO:0000256" key="2">
    <source>
        <dbReference type="ARBA" id="ARBA00007362"/>
    </source>
</evidence>
<feature type="compositionally biased region" description="Polar residues" evidence="6">
    <location>
        <begin position="285"/>
        <end position="298"/>
    </location>
</feature>
<evidence type="ECO:0000256" key="1">
    <source>
        <dbReference type="ARBA" id="ARBA00004141"/>
    </source>
</evidence>
<evidence type="ECO:0000313" key="9">
    <source>
        <dbReference type="EMBL" id="PWR15104.1"/>
    </source>
</evidence>
<evidence type="ECO:0000313" key="10">
    <source>
        <dbReference type="Proteomes" id="UP000246050"/>
    </source>
</evidence>
<keyword evidence="3 7" id="KW-0812">Transmembrane</keyword>
<dbReference type="GO" id="GO:0016020">
    <property type="term" value="C:membrane"/>
    <property type="evidence" value="ECO:0007669"/>
    <property type="project" value="UniProtKB-SubCell"/>
</dbReference>
<dbReference type="InterPro" id="IPR037185">
    <property type="entry name" value="EmrE-like"/>
</dbReference>
<dbReference type="Pfam" id="PF00892">
    <property type="entry name" value="EamA"/>
    <property type="match status" value="2"/>
</dbReference>
<reference evidence="9 10" key="1">
    <citation type="submission" date="2018-05" db="EMBL/GenBank/DDBJ databases">
        <title>Micromonosporas from Atacama Desert.</title>
        <authorList>
            <person name="Carro L."/>
            <person name="Golinska P."/>
            <person name="Klenk H.-P."/>
            <person name="Goodfellow M."/>
        </authorList>
    </citation>
    <scope>NUCLEOTIDE SEQUENCE [LARGE SCALE GENOMIC DNA]</scope>
    <source>
        <strain evidence="9 10">4G51</strain>
    </source>
</reference>
<feature type="transmembrane region" description="Helical" evidence="7">
    <location>
        <begin position="263"/>
        <end position="281"/>
    </location>
</feature>
<feature type="compositionally biased region" description="Low complexity" evidence="6">
    <location>
        <begin position="327"/>
        <end position="337"/>
    </location>
</feature>
<feature type="domain" description="EamA" evidence="8">
    <location>
        <begin position="145"/>
        <end position="277"/>
    </location>
</feature>
<comment type="caution">
    <text evidence="9">The sequence shown here is derived from an EMBL/GenBank/DDBJ whole genome shotgun (WGS) entry which is preliminary data.</text>
</comment>
<evidence type="ECO:0000256" key="3">
    <source>
        <dbReference type="ARBA" id="ARBA00022692"/>
    </source>
</evidence>
<dbReference type="InterPro" id="IPR000620">
    <property type="entry name" value="EamA_dom"/>
</dbReference>
<sequence>MNRRWTDVALTAAAPTAWGTTYLVTTELLPADRPLWSGALRALPAGLLLLALTRRRPHGVWWWRSALLGALNIGAFFPLLFLAAYRLPGGTAAVLGAAQPLLVAALGVIALGTRPGRPALLAALAAPLGVTLVVLRPAAALDPLGAAAGLAATAAMAAGLVLTRRWGRPAGVGTLAATSWQLVAGGLLIVPLAAAVEGAPAVPDRPALLGYAWLGLVGTAGAYALWFRGVALLPVTRVSVLGALSPLTAAAFGWLVLGQALGPVQLAGFVVAVTAMVVGQLPGQPASNRRQSGPSRSTRSGSAPGDSSAAAARGRTNRCTAAGPAASDSSSIQRTSSTVQPSPARPAISRTSRRPTRVSSS</sequence>
<name>A0A317DL34_9ACTN</name>
<comment type="subcellular location">
    <subcellularLocation>
        <location evidence="1">Membrane</location>
        <topology evidence="1">Multi-pass membrane protein</topology>
    </subcellularLocation>
</comment>
<feature type="transmembrane region" description="Helical" evidence="7">
    <location>
        <begin position="65"/>
        <end position="85"/>
    </location>
</feature>
<dbReference type="Proteomes" id="UP000246050">
    <property type="component" value="Unassembled WGS sequence"/>
</dbReference>
<feature type="compositionally biased region" description="Basic residues" evidence="6">
    <location>
        <begin position="351"/>
        <end position="361"/>
    </location>
</feature>
<feature type="transmembrane region" description="Helical" evidence="7">
    <location>
        <begin position="91"/>
        <end position="112"/>
    </location>
</feature>
<feature type="transmembrane region" description="Helical" evidence="7">
    <location>
        <begin position="208"/>
        <end position="226"/>
    </location>
</feature>
<feature type="transmembrane region" description="Helical" evidence="7">
    <location>
        <begin position="238"/>
        <end position="257"/>
    </location>
</feature>
<comment type="similarity">
    <text evidence="2">Belongs to the EamA transporter family.</text>
</comment>
<dbReference type="InterPro" id="IPR050638">
    <property type="entry name" value="AA-Vitamin_Transporters"/>
</dbReference>
<feature type="transmembrane region" description="Helical" evidence="7">
    <location>
        <begin position="119"/>
        <end position="138"/>
    </location>
</feature>
<dbReference type="OrthoDB" id="5430053at2"/>
<gene>
    <name evidence="9" type="ORF">DKT69_12550</name>
</gene>
<keyword evidence="4 7" id="KW-1133">Transmembrane helix</keyword>
<keyword evidence="5 7" id="KW-0472">Membrane</keyword>
<feature type="transmembrane region" description="Helical" evidence="7">
    <location>
        <begin position="175"/>
        <end position="196"/>
    </location>
</feature>
<evidence type="ECO:0000256" key="5">
    <source>
        <dbReference type="ARBA" id="ARBA00023136"/>
    </source>
</evidence>
<dbReference type="EMBL" id="QGKS01000195">
    <property type="protein sequence ID" value="PWR15104.1"/>
    <property type="molecule type" value="Genomic_DNA"/>
</dbReference>
<feature type="domain" description="EamA" evidence="8">
    <location>
        <begin position="10"/>
        <end position="134"/>
    </location>
</feature>
<feature type="transmembrane region" description="Helical" evidence="7">
    <location>
        <begin position="144"/>
        <end position="163"/>
    </location>
</feature>
<dbReference type="PANTHER" id="PTHR32322:SF2">
    <property type="entry name" value="EAMA DOMAIN-CONTAINING PROTEIN"/>
    <property type="match status" value="1"/>
</dbReference>